<dbReference type="PANTHER" id="PTHR31107:SF2">
    <property type="entry name" value="CYTOCHROME C OXIDASE ASSEMBLY FACTOR 8"/>
    <property type="match status" value="1"/>
</dbReference>
<evidence type="ECO:0000256" key="2">
    <source>
        <dbReference type="ARBA" id="ARBA00005453"/>
    </source>
</evidence>
<proteinExistence type="inferred from homology"/>
<dbReference type="EMBL" id="JACEEZ010019096">
    <property type="protein sequence ID" value="KAG0716101.1"/>
    <property type="molecule type" value="Genomic_DNA"/>
</dbReference>
<comment type="caution">
    <text evidence="8">The sequence shown here is derived from an EMBL/GenBank/DDBJ whole genome shotgun (WGS) entry which is preliminary data.</text>
</comment>
<keyword evidence="5" id="KW-0496">Mitochondrion</keyword>
<accession>A0A8J5CP40</accession>
<organism evidence="8 9">
    <name type="scientific">Chionoecetes opilio</name>
    <name type="common">Atlantic snow crab</name>
    <name type="synonym">Cancer opilio</name>
    <dbReference type="NCBI Taxonomy" id="41210"/>
    <lineage>
        <taxon>Eukaryota</taxon>
        <taxon>Metazoa</taxon>
        <taxon>Ecdysozoa</taxon>
        <taxon>Arthropoda</taxon>
        <taxon>Crustacea</taxon>
        <taxon>Multicrustacea</taxon>
        <taxon>Malacostraca</taxon>
        <taxon>Eumalacostraca</taxon>
        <taxon>Eucarida</taxon>
        <taxon>Decapoda</taxon>
        <taxon>Pleocyemata</taxon>
        <taxon>Brachyura</taxon>
        <taxon>Eubrachyura</taxon>
        <taxon>Majoidea</taxon>
        <taxon>Majidae</taxon>
        <taxon>Chionoecetes</taxon>
    </lineage>
</organism>
<reference evidence="8" key="1">
    <citation type="submission" date="2020-07" db="EMBL/GenBank/DDBJ databases">
        <title>The High-quality genome of the commercially important snow crab, Chionoecetes opilio.</title>
        <authorList>
            <person name="Jeong J.-H."/>
            <person name="Ryu S."/>
        </authorList>
    </citation>
    <scope>NUCLEOTIDE SEQUENCE</scope>
    <source>
        <strain evidence="8">MADBK_172401_WGS</strain>
        <tissue evidence="8">Digestive gland</tissue>
    </source>
</reference>
<evidence type="ECO:0000256" key="1">
    <source>
        <dbReference type="ARBA" id="ARBA00004443"/>
    </source>
</evidence>
<evidence type="ECO:0000313" key="8">
    <source>
        <dbReference type="EMBL" id="KAG0716101.1"/>
    </source>
</evidence>
<evidence type="ECO:0000313" key="9">
    <source>
        <dbReference type="Proteomes" id="UP000770661"/>
    </source>
</evidence>
<dbReference type="Proteomes" id="UP000770661">
    <property type="component" value="Unassembled WGS sequence"/>
</dbReference>
<keyword evidence="6" id="KW-0472">Membrane</keyword>
<dbReference type="InterPro" id="IPR018796">
    <property type="entry name" value="COA8"/>
</dbReference>
<evidence type="ECO:0000256" key="3">
    <source>
        <dbReference type="ARBA" id="ARBA00022792"/>
    </source>
</evidence>
<dbReference type="PANTHER" id="PTHR31107">
    <property type="entry name" value="APOPTOGENIC PROTEIN 1, MITOCHONDRIAL"/>
    <property type="match status" value="1"/>
</dbReference>
<name>A0A8J5CP40_CHIOP</name>
<dbReference type="Pfam" id="PF10231">
    <property type="entry name" value="COA8"/>
    <property type="match status" value="1"/>
</dbReference>
<keyword evidence="4" id="KW-0809">Transit peptide</keyword>
<gene>
    <name evidence="8" type="primary">APOPT1_1</name>
    <name evidence="8" type="ORF">GWK47_010427</name>
</gene>
<dbReference type="OrthoDB" id="6246201at2759"/>
<comment type="similarity">
    <text evidence="2">Belongs to the COA8 family.</text>
</comment>
<evidence type="ECO:0000256" key="5">
    <source>
        <dbReference type="ARBA" id="ARBA00023128"/>
    </source>
</evidence>
<feature type="region of interest" description="Disordered" evidence="7">
    <location>
        <begin position="40"/>
        <end position="153"/>
    </location>
</feature>
<evidence type="ECO:0000256" key="4">
    <source>
        <dbReference type="ARBA" id="ARBA00022946"/>
    </source>
</evidence>
<keyword evidence="3" id="KW-0999">Mitochondrion inner membrane</keyword>
<protein>
    <submittedName>
        <fullName evidence="8">Apoptogenic protein 1, mitochondrial</fullName>
    </submittedName>
</protein>
<sequence length="207" mass="22169">MFYVTSSKMQRVSRQVWVLQSGAARCVPGRVCLSVSATAGTSDKPRVSVSATAGTSDKPRVSVSATAGTSDKPRVSVSSTAGTSDKPRVSLSSTAGTSDKPRVSVSATAGTSDKPRVSVSATAGTSDKPRRKAKKHTTTATPEEQKCDYVGPPDSLSSLRHTRFYAPPDETSLERRYREARSDTQEWNQAFWASHNAKFKTVGVMCF</sequence>
<keyword evidence="9" id="KW-1185">Reference proteome</keyword>
<dbReference type="GO" id="GO:0097193">
    <property type="term" value="P:intrinsic apoptotic signaling pathway"/>
    <property type="evidence" value="ECO:0007669"/>
    <property type="project" value="InterPro"/>
</dbReference>
<dbReference type="AlphaFoldDB" id="A0A8J5CP40"/>
<evidence type="ECO:0000256" key="6">
    <source>
        <dbReference type="ARBA" id="ARBA00023136"/>
    </source>
</evidence>
<comment type="subcellular location">
    <subcellularLocation>
        <location evidence="1">Mitochondrion inner membrane</location>
        <topology evidence="1">Peripheral membrane protein</topology>
        <orientation evidence="1">Matrix side</orientation>
    </subcellularLocation>
</comment>
<evidence type="ECO:0000256" key="7">
    <source>
        <dbReference type="SAM" id="MobiDB-lite"/>
    </source>
</evidence>
<dbReference type="GO" id="GO:0005743">
    <property type="term" value="C:mitochondrial inner membrane"/>
    <property type="evidence" value="ECO:0007669"/>
    <property type="project" value="UniProtKB-SubCell"/>
</dbReference>